<dbReference type="PANTHER" id="PTHR47718">
    <property type="entry name" value="OS01G0519700 PROTEIN"/>
    <property type="match status" value="1"/>
</dbReference>
<protein>
    <submittedName>
        <fullName evidence="3">Protein FAR1-RELATED SEQUENCE 4-like</fullName>
    </submittedName>
</protein>
<proteinExistence type="predicted"/>
<reference evidence="3" key="1">
    <citation type="submission" date="2025-08" db="UniProtKB">
        <authorList>
            <consortium name="RefSeq"/>
        </authorList>
    </citation>
    <scope>IDENTIFICATION</scope>
    <source>
        <tissue evidence="3">Leaves</tissue>
    </source>
</reference>
<dbReference type="Pfam" id="PF10551">
    <property type="entry name" value="MULE"/>
    <property type="match status" value="1"/>
</dbReference>
<dbReference type="PANTHER" id="PTHR47718:SF13">
    <property type="entry name" value="OS09G0290500 PROTEIN"/>
    <property type="match status" value="1"/>
</dbReference>
<dbReference type="GeneID" id="140015246"/>
<evidence type="ECO:0000259" key="1">
    <source>
        <dbReference type="Pfam" id="PF10551"/>
    </source>
</evidence>
<keyword evidence="2" id="KW-1185">Reference proteome</keyword>
<dbReference type="InterPro" id="IPR018289">
    <property type="entry name" value="MULE_transposase_dom"/>
</dbReference>
<evidence type="ECO:0000313" key="3">
    <source>
        <dbReference type="RefSeq" id="XP_071923269.1"/>
    </source>
</evidence>
<gene>
    <name evidence="3" type="primary">LOC140015246</name>
</gene>
<name>A0ABM4VUR3_COFAR</name>
<dbReference type="Proteomes" id="UP001652660">
    <property type="component" value="Chromosome 10e"/>
</dbReference>
<feature type="domain" description="MULE transposase" evidence="1">
    <location>
        <begin position="63"/>
        <end position="157"/>
    </location>
</feature>
<dbReference type="RefSeq" id="XP_071923269.1">
    <property type="nucleotide sequence ID" value="XM_072067168.1"/>
</dbReference>
<organism evidence="2 3">
    <name type="scientific">Coffea arabica</name>
    <name type="common">Arabian coffee</name>
    <dbReference type="NCBI Taxonomy" id="13443"/>
    <lineage>
        <taxon>Eukaryota</taxon>
        <taxon>Viridiplantae</taxon>
        <taxon>Streptophyta</taxon>
        <taxon>Embryophyta</taxon>
        <taxon>Tracheophyta</taxon>
        <taxon>Spermatophyta</taxon>
        <taxon>Magnoliopsida</taxon>
        <taxon>eudicotyledons</taxon>
        <taxon>Gunneridae</taxon>
        <taxon>Pentapetalae</taxon>
        <taxon>asterids</taxon>
        <taxon>lamiids</taxon>
        <taxon>Gentianales</taxon>
        <taxon>Rubiaceae</taxon>
        <taxon>Ixoroideae</taxon>
        <taxon>Gardenieae complex</taxon>
        <taxon>Bertiereae - Coffeeae clade</taxon>
        <taxon>Coffeeae</taxon>
        <taxon>Coffea</taxon>
    </lineage>
</organism>
<accession>A0ABM4VUR3</accession>
<sequence>MDEKRRKDIFNGDAEGTLQFLAAKKDGDDMFFYKYYVNNEGRLARLFWVDSKSWMDFSTFGNVLVFDMTYKTNKYRKPLVVLAGVNNHLNSTIFGCTLLSDERIETYEWILSTFIEATDGEKAIVVMTNRDNAMLRAIKNILPDVCYNLCLWHLHRNASSNIRCEEFNDRLFSLMAKKCSIQEFEDQRVRLVKECGVGENDWVKKMYCRRRL</sequence>
<evidence type="ECO:0000313" key="2">
    <source>
        <dbReference type="Proteomes" id="UP001652660"/>
    </source>
</evidence>